<name>K0TE21_THAOC</name>
<keyword evidence="1" id="KW-0233">DNA recombination</keyword>
<organism evidence="3 4">
    <name type="scientific">Thalassiosira oceanica</name>
    <name type="common">Marine diatom</name>
    <dbReference type="NCBI Taxonomy" id="159749"/>
    <lineage>
        <taxon>Eukaryota</taxon>
        <taxon>Sar</taxon>
        <taxon>Stramenopiles</taxon>
        <taxon>Ochrophyta</taxon>
        <taxon>Bacillariophyta</taxon>
        <taxon>Coscinodiscophyceae</taxon>
        <taxon>Thalassiosirophycidae</taxon>
        <taxon>Thalassiosirales</taxon>
        <taxon>Thalassiosiraceae</taxon>
        <taxon>Thalassiosira</taxon>
    </lineage>
</organism>
<dbReference type="EMBL" id="AGNL01002951">
    <property type="protein sequence ID" value="EJK75404.1"/>
    <property type="molecule type" value="Genomic_DNA"/>
</dbReference>
<keyword evidence="4" id="KW-1185">Reference proteome</keyword>
<evidence type="ECO:0000256" key="1">
    <source>
        <dbReference type="ARBA" id="ARBA00023172"/>
    </source>
</evidence>
<dbReference type="InterPro" id="IPR013762">
    <property type="entry name" value="Integrase-like_cat_sf"/>
</dbReference>
<dbReference type="Gene3D" id="1.10.443.10">
    <property type="entry name" value="Intergrase catalytic core"/>
    <property type="match status" value="1"/>
</dbReference>
<dbReference type="InterPro" id="IPR011010">
    <property type="entry name" value="DNA_brk_join_enz"/>
</dbReference>
<evidence type="ECO:0000313" key="4">
    <source>
        <dbReference type="Proteomes" id="UP000266841"/>
    </source>
</evidence>
<dbReference type="GO" id="GO:0015074">
    <property type="term" value="P:DNA integration"/>
    <property type="evidence" value="ECO:0007669"/>
    <property type="project" value="InterPro"/>
</dbReference>
<evidence type="ECO:0000313" key="3">
    <source>
        <dbReference type="EMBL" id="EJK75404.1"/>
    </source>
</evidence>
<sequence>MLKAAKRYEEVPDRRHMITDEMRLHLSRRAQAAGRDSIEAVIFDWVSLGCYTGFRRSEAFQTTQQEFERVTDHPCKPPRALILEDFVFLDRRKRVLRGRHITEDRVWYVRIKYRFQKNGDNGEETDFARDTSNPRFCPVLAAWRIHARAVRLKVPKGSPIAVYSHKGSYRFLTASQIQKHLRSAAQTVHNITDEKLLARWSTHSIRVTAANLLHRANMSDSFIQTRLRWKSTSFLMYLRNTFYSATRHTKALSISNSNLPPPSARTYRPREAHEAVTC</sequence>
<feature type="region of interest" description="Disordered" evidence="2">
    <location>
        <begin position="255"/>
        <end position="278"/>
    </location>
</feature>
<proteinExistence type="predicted"/>
<feature type="compositionally biased region" description="Basic and acidic residues" evidence="2">
    <location>
        <begin position="268"/>
        <end position="278"/>
    </location>
</feature>
<dbReference type="GO" id="GO:0006310">
    <property type="term" value="P:DNA recombination"/>
    <property type="evidence" value="ECO:0007669"/>
    <property type="project" value="UniProtKB-KW"/>
</dbReference>
<dbReference type="Proteomes" id="UP000266841">
    <property type="component" value="Unassembled WGS sequence"/>
</dbReference>
<dbReference type="OrthoDB" id="51205at2759"/>
<gene>
    <name evidence="3" type="ORF">THAOC_02871</name>
</gene>
<comment type="caution">
    <text evidence="3">The sequence shown here is derived from an EMBL/GenBank/DDBJ whole genome shotgun (WGS) entry which is preliminary data.</text>
</comment>
<accession>K0TE21</accession>
<evidence type="ECO:0008006" key="5">
    <source>
        <dbReference type="Google" id="ProtNLM"/>
    </source>
</evidence>
<evidence type="ECO:0000256" key="2">
    <source>
        <dbReference type="SAM" id="MobiDB-lite"/>
    </source>
</evidence>
<dbReference type="AlphaFoldDB" id="K0TE21"/>
<dbReference type="SUPFAM" id="SSF56349">
    <property type="entry name" value="DNA breaking-rejoining enzymes"/>
    <property type="match status" value="1"/>
</dbReference>
<dbReference type="GO" id="GO:0003677">
    <property type="term" value="F:DNA binding"/>
    <property type="evidence" value="ECO:0007669"/>
    <property type="project" value="InterPro"/>
</dbReference>
<reference evidence="3 4" key="1">
    <citation type="journal article" date="2012" name="Genome Biol.">
        <title>Genome and low-iron response of an oceanic diatom adapted to chronic iron limitation.</title>
        <authorList>
            <person name="Lommer M."/>
            <person name="Specht M."/>
            <person name="Roy A.S."/>
            <person name="Kraemer L."/>
            <person name="Andreson R."/>
            <person name="Gutowska M.A."/>
            <person name="Wolf J."/>
            <person name="Bergner S.V."/>
            <person name="Schilhabel M.B."/>
            <person name="Klostermeier U.C."/>
            <person name="Beiko R.G."/>
            <person name="Rosenstiel P."/>
            <person name="Hippler M."/>
            <person name="Laroche J."/>
        </authorList>
    </citation>
    <scope>NUCLEOTIDE SEQUENCE [LARGE SCALE GENOMIC DNA]</scope>
    <source>
        <strain evidence="3 4">CCMP1005</strain>
    </source>
</reference>
<protein>
    <recommendedName>
        <fullName evidence="5">Tyr recombinase domain-containing protein</fullName>
    </recommendedName>
</protein>